<dbReference type="EMBL" id="CAMXCT010004735">
    <property type="protein sequence ID" value="CAI4010175.1"/>
    <property type="molecule type" value="Genomic_DNA"/>
</dbReference>
<evidence type="ECO:0000313" key="2">
    <source>
        <dbReference type="EMBL" id="CAL4797487.1"/>
    </source>
</evidence>
<dbReference type="InterPro" id="IPR020339">
    <property type="entry name" value="C20orf85-like"/>
</dbReference>
<proteinExistence type="predicted"/>
<dbReference type="EMBL" id="CAMXCT030004735">
    <property type="protein sequence ID" value="CAL4797487.1"/>
    <property type="molecule type" value="Genomic_DNA"/>
</dbReference>
<comment type="caution">
    <text evidence="1">The sequence shown here is derived from an EMBL/GenBank/DDBJ whole genome shotgun (WGS) entry which is preliminary data.</text>
</comment>
<evidence type="ECO:0000313" key="1">
    <source>
        <dbReference type="EMBL" id="CAI4010175.1"/>
    </source>
</evidence>
<dbReference type="EMBL" id="CAMXCT020004735">
    <property type="protein sequence ID" value="CAL1163550.1"/>
    <property type="molecule type" value="Genomic_DNA"/>
</dbReference>
<reference evidence="1" key="1">
    <citation type="submission" date="2022-10" db="EMBL/GenBank/DDBJ databases">
        <authorList>
            <person name="Chen Y."/>
            <person name="Dougan E. K."/>
            <person name="Chan C."/>
            <person name="Rhodes N."/>
            <person name="Thang M."/>
        </authorList>
    </citation>
    <scope>NUCLEOTIDE SEQUENCE</scope>
</reference>
<gene>
    <name evidence="1" type="ORF">C1SCF055_LOCUS35469</name>
</gene>
<dbReference type="OrthoDB" id="437208at2759"/>
<sequence>MLIVSDIQLAQAPSSPRALRGAFASAMPLEGNAEMIVWRQAVDTELRLANQWEDSWGFLKAAKPRSKVALPKLDGKGAVGPDLEKKEHAADIPQMTPRFLATSQQSYKARAPIEKLAMKRWAVRHDPELWPTICPK</sequence>
<dbReference type="Pfam" id="PF14945">
    <property type="entry name" value="LLC1"/>
    <property type="match status" value="1"/>
</dbReference>
<name>A0A9P1DHA9_9DINO</name>
<evidence type="ECO:0000313" key="3">
    <source>
        <dbReference type="Proteomes" id="UP001152797"/>
    </source>
</evidence>
<dbReference type="AlphaFoldDB" id="A0A9P1DHA9"/>
<keyword evidence="3" id="KW-1185">Reference proteome</keyword>
<protein>
    <submittedName>
        <fullName evidence="1">Uncharacterized protein</fullName>
    </submittedName>
</protein>
<organism evidence="1">
    <name type="scientific">Cladocopium goreaui</name>
    <dbReference type="NCBI Taxonomy" id="2562237"/>
    <lineage>
        <taxon>Eukaryota</taxon>
        <taxon>Sar</taxon>
        <taxon>Alveolata</taxon>
        <taxon>Dinophyceae</taxon>
        <taxon>Suessiales</taxon>
        <taxon>Symbiodiniaceae</taxon>
        <taxon>Cladocopium</taxon>
    </lineage>
</organism>
<reference evidence="2 3" key="2">
    <citation type="submission" date="2024-05" db="EMBL/GenBank/DDBJ databases">
        <authorList>
            <person name="Chen Y."/>
            <person name="Shah S."/>
            <person name="Dougan E. K."/>
            <person name="Thang M."/>
            <person name="Chan C."/>
        </authorList>
    </citation>
    <scope>NUCLEOTIDE SEQUENCE [LARGE SCALE GENOMIC DNA]</scope>
</reference>
<dbReference type="Proteomes" id="UP001152797">
    <property type="component" value="Unassembled WGS sequence"/>
</dbReference>
<accession>A0A9P1DHA9</accession>